<proteinExistence type="predicted"/>
<dbReference type="AlphaFoldDB" id="A0A9W8XT13"/>
<evidence type="ECO:0000313" key="1">
    <source>
        <dbReference type="EMBL" id="KAJ4358034.1"/>
    </source>
</evidence>
<dbReference type="Proteomes" id="UP001140513">
    <property type="component" value="Unassembled WGS sequence"/>
</dbReference>
<reference evidence="1" key="1">
    <citation type="submission" date="2022-10" db="EMBL/GenBank/DDBJ databases">
        <title>Tapping the CABI collections for fungal endophytes: first genome assemblies for Collariella, Neodidymelliopsis, Ascochyta clinopodiicola, Didymella pomorum, Didymosphaeria variabile, Neocosmospora piperis and Neocucurbitaria cava.</title>
        <authorList>
            <person name="Hill R."/>
        </authorList>
    </citation>
    <scope>NUCLEOTIDE SEQUENCE</scope>
    <source>
        <strain evidence="1">IMI 356815</strain>
    </source>
</reference>
<protein>
    <submittedName>
        <fullName evidence="1">Uncharacterized protein</fullName>
    </submittedName>
</protein>
<evidence type="ECO:0000313" key="2">
    <source>
        <dbReference type="Proteomes" id="UP001140513"/>
    </source>
</evidence>
<accession>A0A9W8XT13</accession>
<dbReference type="GeneID" id="80906143"/>
<comment type="caution">
    <text evidence="1">The sequence shown here is derived from an EMBL/GenBank/DDBJ whole genome shotgun (WGS) entry which is preliminary data.</text>
</comment>
<dbReference type="RefSeq" id="XP_056074893.1">
    <property type="nucleotide sequence ID" value="XM_056211420.1"/>
</dbReference>
<organism evidence="1 2">
    <name type="scientific">Didymosphaeria variabile</name>
    <dbReference type="NCBI Taxonomy" id="1932322"/>
    <lineage>
        <taxon>Eukaryota</taxon>
        <taxon>Fungi</taxon>
        <taxon>Dikarya</taxon>
        <taxon>Ascomycota</taxon>
        <taxon>Pezizomycotina</taxon>
        <taxon>Dothideomycetes</taxon>
        <taxon>Pleosporomycetidae</taxon>
        <taxon>Pleosporales</taxon>
        <taxon>Massarineae</taxon>
        <taxon>Didymosphaeriaceae</taxon>
        <taxon>Didymosphaeria</taxon>
    </lineage>
</organism>
<gene>
    <name evidence="1" type="ORF">N0V89_002613</name>
</gene>
<name>A0A9W8XT13_9PLEO</name>
<keyword evidence="2" id="KW-1185">Reference proteome</keyword>
<sequence>MWLEWENLRLRLDAVVNLSPSGTKHFGCATHSPGRAAKTAEAMKTNVFFWAIRESITSMEYCQVVYVLNVTFLKLGIDTELLPGVVKRVQRLGLRFCNGRYLWAARKSAKADEVTAAILERDPLRIIAMSGQ</sequence>
<dbReference type="EMBL" id="JAPEUX010000002">
    <property type="protein sequence ID" value="KAJ4358034.1"/>
    <property type="molecule type" value="Genomic_DNA"/>
</dbReference>